<dbReference type="CDD" id="cd07153">
    <property type="entry name" value="Fur_like"/>
    <property type="match status" value="1"/>
</dbReference>
<dbReference type="PANTHER" id="PTHR33202">
    <property type="entry name" value="ZINC UPTAKE REGULATION PROTEIN"/>
    <property type="match status" value="1"/>
</dbReference>
<feature type="binding site" evidence="9">
    <location>
        <position position="131"/>
    </location>
    <ligand>
        <name>Fe cation</name>
        <dbReference type="ChEBI" id="CHEBI:24875"/>
    </ligand>
</feature>
<feature type="binding site" evidence="8">
    <location>
        <position position="102"/>
    </location>
    <ligand>
        <name>Zn(2+)</name>
        <dbReference type="ChEBI" id="CHEBI:29105"/>
    </ligand>
</feature>
<comment type="caution">
    <text evidence="10">The sequence shown here is derived from an EMBL/GenBank/DDBJ whole genome shotgun (WGS) entry which is preliminary data.</text>
</comment>
<evidence type="ECO:0000256" key="4">
    <source>
        <dbReference type="ARBA" id="ARBA00022833"/>
    </source>
</evidence>
<dbReference type="Proteomes" id="UP000468766">
    <property type="component" value="Unassembled WGS sequence"/>
</dbReference>
<accession>A0A6I0EWZ1</accession>
<sequence>MDRFQDICSRIHKKEYKLTPQRQVILRALLANDEEHLSAEDVYGIVKQKNPEIGLATVYRTLELLADLDVLLKMDFGDGRLRYEFADDDGTHHHHHLICNSCGIVQEFEDDLLESLEQTIQKKNNFKIEDHQLKFFGLCEECQKEARD</sequence>
<evidence type="ECO:0000256" key="2">
    <source>
        <dbReference type="ARBA" id="ARBA00022491"/>
    </source>
</evidence>
<dbReference type="GO" id="GO:1900376">
    <property type="term" value="P:regulation of secondary metabolite biosynthetic process"/>
    <property type="evidence" value="ECO:0007669"/>
    <property type="project" value="TreeGrafter"/>
</dbReference>
<dbReference type="Pfam" id="PF01475">
    <property type="entry name" value="FUR"/>
    <property type="match status" value="1"/>
</dbReference>
<feature type="binding site" evidence="8">
    <location>
        <position position="99"/>
    </location>
    <ligand>
        <name>Zn(2+)</name>
        <dbReference type="ChEBI" id="CHEBI:29105"/>
    </ligand>
</feature>
<proteinExistence type="inferred from homology"/>
<evidence type="ECO:0000256" key="8">
    <source>
        <dbReference type="PIRSR" id="PIRSR602481-1"/>
    </source>
</evidence>
<comment type="cofactor">
    <cofactor evidence="9">
        <name>Mn(2+)</name>
        <dbReference type="ChEBI" id="CHEBI:29035"/>
    </cofactor>
    <cofactor evidence="9">
        <name>Fe(2+)</name>
        <dbReference type="ChEBI" id="CHEBI:29033"/>
    </cofactor>
    <text evidence="9">Binds 1 Mn(2+) or Fe(2+) ion per subunit.</text>
</comment>
<evidence type="ECO:0000313" key="11">
    <source>
        <dbReference type="Proteomes" id="UP000468766"/>
    </source>
</evidence>
<comment type="cofactor">
    <cofactor evidence="8">
        <name>Zn(2+)</name>
        <dbReference type="ChEBI" id="CHEBI:29105"/>
    </cofactor>
    <text evidence="8">Binds 1 zinc ion per subunit.</text>
</comment>
<evidence type="ECO:0000256" key="6">
    <source>
        <dbReference type="ARBA" id="ARBA00023125"/>
    </source>
</evidence>
<keyword evidence="6" id="KW-0238">DNA-binding</keyword>
<evidence type="ECO:0000313" key="10">
    <source>
        <dbReference type="EMBL" id="KAB2954319.1"/>
    </source>
</evidence>
<feature type="binding site" evidence="9">
    <location>
        <position position="114"/>
    </location>
    <ligand>
        <name>Fe cation</name>
        <dbReference type="ChEBI" id="CHEBI:24875"/>
    </ligand>
</feature>
<evidence type="ECO:0000256" key="5">
    <source>
        <dbReference type="ARBA" id="ARBA00023015"/>
    </source>
</evidence>
<evidence type="ECO:0000256" key="1">
    <source>
        <dbReference type="ARBA" id="ARBA00007957"/>
    </source>
</evidence>
<evidence type="ECO:0000256" key="3">
    <source>
        <dbReference type="ARBA" id="ARBA00022723"/>
    </source>
</evidence>
<dbReference type="Gene3D" id="3.30.1490.190">
    <property type="match status" value="1"/>
</dbReference>
<keyword evidence="11" id="KW-1185">Reference proteome</keyword>
<keyword evidence="5" id="KW-0805">Transcription regulation</keyword>
<keyword evidence="2" id="KW-0678">Repressor</keyword>
<evidence type="ECO:0000256" key="7">
    <source>
        <dbReference type="ARBA" id="ARBA00023163"/>
    </source>
</evidence>
<dbReference type="AlphaFoldDB" id="A0A6I0EWZ1"/>
<dbReference type="OrthoDB" id="8659436at2"/>
<dbReference type="GO" id="GO:0003700">
    <property type="term" value="F:DNA-binding transcription factor activity"/>
    <property type="evidence" value="ECO:0007669"/>
    <property type="project" value="InterPro"/>
</dbReference>
<dbReference type="InterPro" id="IPR036388">
    <property type="entry name" value="WH-like_DNA-bd_sf"/>
</dbReference>
<keyword evidence="3 8" id="KW-0479">Metal-binding</keyword>
<dbReference type="PANTHER" id="PTHR33202:SF7">
    <property type="entry name" value="FERRIC UPTAKE REGULATION PROTEIN"/>
    <property type="match status" value="1"/>
</dbReference>
<dbReference type="GO" id="GO:0045892">
    <property type="term" value="P:negative regulation of DNA-templated transcription"/>
    <property type="evidence" value="ECO:0007669"/>
    <property type="project" value="TreeGrafter"/>
</dbReference>
<evidence type="ECO:0000256" key="9">
    <source>
        <dbReference type="PIRSR" id="PIRSR602481-2"/>
    </source>
</evidence>
<keyword evidence="9" id="KW-0408">Iron</keyword>
<gene>
    <name evidence="10" type="ORF">F9B85_01090</name>
</gene>
<dbReference type="GO" id="GO:0008270">
    <property type="term" value="F:zinc ion binding"/>
    <property type="evidence" value="ECO:0007669"/>
    <property type="project" value="TreeGrafter"/>
</dbReference>
<keyword evidence="7" id="KW-0804">Transcription</keyword>
<dbReference type="SUPFAM" id="SSF46785">
    <property type="entry name" value="Winged helix' DNA-binding domain"/>
    <property type="match status" value="1"/>
</dbReference>
<dbReference type="InterPro" id="IPR036390">
    <property type="entry name" value="WH_DNA-bd_sf"/>
</dbReference>
<dbReference type="FunFam" id="1.10.10.10:FF:000051">
    <property type="entry name" value="Fur family transcriptional regulator"/>
    <property type="match status" value="1"/>
</dbReference>
<dbReference type="Gene3D" id="1.10.10.10">
    <property type="entry name" value="Winged helix-like DNA-binding domain superfamily/Winged helix DNA-binding domain"/>
    <property type="match status" value="1"/>
</dbReference>
<feature type="binding site" evidence="8">
    <location>
        <position position="139"/>
    </location>
    <ligand>
        <name>Zn(2+)</name>
        <dbReference type="ChEBI" id="CHEBI:29105"/>
    </ligand>
</feature>
<dbReference type="InterPro" id="IPR002481">
    <property type="entry name" value="FUR"/>
</dbReference>
<dbReference type="EMBL" id="WBXO01000001">
    <property type="protein sequence ID" value="KAB2954319.1"/>
    <property type="molecule type" value="Genomic_DNA"/>
</dbReference>
<keyword evidence="4 8" id="KW-0862">Zinc</keyword>
<name>A0A6I0EWZ1_9FIRM</name>
<reference evidence="10 11" key="1">
    <citation type="submission" date="2019-10" db="EMBL/GenBank/DDBJ databases">
        <title>Whole-genome sequence of the extremophile Heliorestis acidaminivorans DSM 24790.</title>
        <authorList>
            <person name="Kyndt J.A."/>
            <person name="Meyer T.E."/>
        </authorList>
    </citation>
    <scope>NUCLEOTIDE SEQUENCE [LARGE SCALE GENOMIC DNA]</scope>
    <source>
        <strain evidence="10 11">DSM 24790</strain>
    </source>
</reference>
<comment type="similarity">
    <text evidence="1">Belongs to the Fur family.</text>
</comment>
<dbReference type="GO" id="GO:0000976">
    <property type="term" value="F:transcription cis-regulatory region binding"/>
    <property type="evidence" value="ECO:0007669"/>
    <property type="project" value="TreeGrafter"/>
</dbReference>
<feature type="binding site" evidence="8">
    <location>
        <position position="142"/>
    </location>
    <ligand>
        <name>Zn(2+)</name>
        <dbReference type="ChEBI" id="CHEBI:29105"/>
    </ligand>
</feature>
<organism evidence="10 11">
    <name type="scientific">Heliorestis acidaminivorans</name>
    <dbReference type="NCBI Taxonomy" id="553427"/>
    <lineage>
        <taxon>Bacteria</taxon>
        <taxon>Bacillati</taxon>
        <taxon>Bacillota</taxon>
        <taxon>Clostridia</taxon>
        <taxon>Eubacteriales</taxon>
        <taxon>Heliobacteriaceae</taxon>
        <taxon>Heliorestis</taxon>
    </lineage>
</organism>
<dbReference type="RefSeq" id="WP_151617765.1">
    <property type="nucleotide sequence ID" value="NZ_WBXO01000001.1"/>
</dbReference>
<feature type="binding site" evidence="9">
    <location>
        <position position="93"/>
    </location>
    <ligand>
        <name>Fe cation</name>
        <dbReference type="ChEBI" id="CHEBI:24875"/>
    </ligand>
</feature>
<protein>
    <submittedName>
        <fullName evidence="10">Transcriptional repressor</fullName>
    </submittedName>
</protein>
<dbReference type="InterPro" id="IPR043135">
    <property type="entry name" value="Fur_C"/>
</dbReference>